<dbReference type="AlphaFoldDB" id="A0A420WPT6"/>
<dbReference type="InterPro" id="IPR036388">
    <property type="entry name" value="WH-like_DNA-bd_sf"/>
</dbReference>
<proteinExistence type="predicted"/>
<dbReference type="Proteomes" id="UP000277424">
    <property type="component" value="Unassembled WGS sequence"/>
</dbReference>
<evidence type="ECO:0000256" key="5">
    <source>
        <dbReference type="SAM" id="MobiDB-lite"/>
    </source>
</evidence>
<evidence type="ECO:0000256" key="2">
    <source>
        <dbReference type="ARBA" id="ARBA00022618"/>
    </source>
</evidence>
<dbReference type="InterPro" id="IPR036390">
    <property type="entry name" value="WH_DNA-bd_sf"/>
</dbReference>
<comment type="caution">
    <text evidence="6">The sequence shown here is derived from an EMBL/GenBank/DDBJ whole genome shotgun (WGS) entry which is preliminary data.</text>
</comment>
<evidence type="ECO:0000256" key="4">
    <source>
        <dbReference type="ARBA" id="ARBA00023306"/>
    </source>
</evidence>
<dbReference type="PANTHER" id="PTHR34298">
    <property type="entry name" value="SEGREGATION AND CONDENSATION PROTEIN B"/>
    <property type="match status" value="1"/>
</dbReference>
<dbReference type="EMBL" id="RBIG01000001">
    <property type="protein sequence ID" value="RKQ73000.1"/>
    <property type="molecule type" value="Genomic_DNA"/>
</dbReference>
<keyword evidence="4" id="KW-0131">Cell cycle</keyword>
<accession>A0A420WPT6</accession>
<dbReference type="SUPFAM" id="SSF46785">
    <property type="entry name" value="Winged helix' DNA-binding domain"/>
    <property type="match status" value="2"/>
</dbReference>
<gene>
    <name evidence="6" type="ORF">BCL74_0770</name>
</gene>
<dbReference type="PIRSF" id="PIRSF019345">
    <property type="entry name" value="ScpB"/>
    <property type="match status" value="1"/>
</dbReference>
<sequence>MNETPLLISERERAQALRLLEAILFAAREPVAEATLLERLPDGIDIKGLLADLSAIYENRGVVLTRIAGKWAFRTAADLAPKMAHERTQLRKLSRAAIETMAIIAYHQPITRAEIEEVRGVGLSKGTLDVLLEAGWVKPGRRRESPGRPLTWVTTDVFLDQFGIADLKELPGVEELKAAGLLDKRPSLATIAMREEEADMSSGQDDEEGAEPLMLDDEEF</sequence>
<evidence type="ECO:0000313" key="7">
    <source>
        <dbReference type="Proteomes" id="UP000277424"/>
    </source>
</evidence>
<reference evidence="6 7" key="1">
    <citation type="submission" date="2018-10" db="EMBL/GenBank/DDBJ databases">
        <title>Comparative analysis of microorganisms from saline springs in Andes Mountain Range, Colombia.</title>
        <authorList>
            <person name="Rubin E."/>
        </authorList>
    </citation>
    <scope>NUCLEOTIDE SEQUENCE [LARGE SCALE GENOMIC DNA]</scope>
    <source>
        <strain evidence="6 7">USBA 36</strain>
    </source>
</reference>
<dbReference type="RefSeq" id="WP_121217695.1">
    <property type="nucleotide sequence ID" value="NZ_RBIG01000001.1"/>
</dbReference>
<evidence type="ECO:0000256" key="1">
    <source>
        <dbReference type="ARBA" id="ARBA00022490"/>
    </source>
</evidence>
<dbReference type="OrthoDB" id="9806226at2"/>
<name>A0A420WPT6_9PROT</name>
<dbReference type="Gene3D" id="1.10.10.10">
    <property type="entry name" value="Winged helix-like DNA-binding domain superfamily/Winged helix DNA-binding domain"/>
    <property type="match status" value="2"/>
</dbReference>
<dbReference type="GO" id="GO:0051301">
    <property type="term" value="P:cell division"/>
    <property type="evidence" value="ECO:0007669"/>
    <property type="project" value="UniProtKB-KW"/>
</dbReference>
<dbReference type="InterPro" id="IPR005234">
    <property type="entry name" value="ScpB_csome_segregation"/>
</dbReference>
<protein>
    <submittedName>
        <fullName evidence="6">Segregation and condensation protein B</fullName>
    </submittedName>
</protein>
<dbReference type="Pfam" id="PF04079">
    <property type="entry name" value="SMC_ScpB"/>
    <property type="match status" value="1"/>
</dbReference>
<feature type="compositionally biased region" description="Acidic residues" evidence="5">
    <location>
        <begin position="196"/>
        <end position="220"/>
    </location>
</feature>
<keyword evidence="1" id="KW-0963">Cytoplasm</keyword>
<dbReference type="GO" id="GO:0051304">
    <property type="term" value="P:chromosome separation"/>
    <property type="evidence" value="ECO:0007669"/>
    <property type="project" value="InterPro"/>
</dbReference>
<keyword evidence="3" id="KW-0159">Chromosome partition</keyword>
<keyword evidence="2" id="KW-0132">Cell division</keyword>
<feature type="region of interest" description="Disordered" evidence="5">
    <location>
        <begin position="194"/>
        <end position="220"/>
    </location>
</feature>
<organism evidence="6 7">
    <name type="scientific">Oceanibaculum indicum</name>
    <dbReference type="NCBI Taxonomy" id="526216"/>
    <lineage>
        <taxon>Bacteria</taxon>
        <taxon>Pseudomonadati</taxon>
        <taxon>Pseudomonadota</taxon>
        <taxon>Alphaproteobacteria</taxon>
        <taxon>Rhodospirillales</taxon>
        <taxon>Oceanibaculaceae</taxon>
        <taxon>Oceanibaculum</taxon>
    </lineage>
</organism>
<evidence type="ECO:0000256" key="3">
    <source>
        <dbReference type="ARBA" id="ARBA00022829"/>
    </source>
</evidence>
<evidence type="ECO:0000313" key="6">
    <source>
        <dbReference type="EMBL" id="RKQ73000.1"/>
    </source>
</evidence>
<dbReference type="PANTHER" id="PTHR34298:SF2">
    <property type="entry name" value="SEGREGATION AND CONDENSATION PROTEIN B"/>
    <property type="match status" value="1"/>
</dbReference>